<dbReference type="Pfam" id="PF13520">
    <property type="entry name" value="AA_permease_2"/>
    <property type="match status" value="1"/>
</dbReference>
<feature type="region of interest" description="Disordered" evidence="6">
    <location>
        <begin position="419"/>
        <end position="444"/>
    </location>
</feature>
<evidence type="ECO:0000256" key="1">
    <source>
        <dbReference type="ARBA" id="ARBA00004141"/>
    </source>
</evidence>
<name>A0A8J4LVP6_9CHLO</name>
<protein>
    <recommendedName>
        <fullName evidence="10">Amino acid permease</fullName>
    </recommendedName>
</protein>
<accession>A0A8J4LVP6</accession>
<evidence type="ECO:0000256" key="4">
    <source>
        <dbReference type="ARBA" id="ARBA00022989"/>
    </source>
</evidence>
<evidence type="ECO:0000256" key="6">
    <source>
        <dbReference type="SAM" id="MobiDB-lite"/>
    </source>
</evidence>
<dbReference type="Proteomes" id="UP000722791">
    <property type="component" value="Unassembled WGS sequence"/>
</dbReference>
<dbReference type="Gene3D" id="1.20.1740.10">
    <property type="entry name" value="Amino acid/polyamine transporter I"/>
    <property type="match status" value="1"/>
</dbReference>
<proteinExistence type="predicted"/>
<feature type="transmembrane region" description="Helical" evidence="7">
    <location>
        <begin position="55"/>
        <end position="78"/>
    </location>
</feature>
<feature type="region of interest" description="Disordered" evidence="6">
    <location>
        <begin position="358"/>
        <end position="392"/>
    </location>
</feature>
<sequence>YIFTSWQSDSSMTGITSPVYTVMMAMLMTLWTFAGYDGAAHVAEETLDAEHTVPAAIILSILVAGTAGFVLIITLIVVKVDDSIVFDPAGHRNMVLEMLVQMLDEVPAHFQNSGALFAIPVVAAFFCSFQAIANNSRMLYAFARDGGVPLHQWACRVHPRTHAPLGSTAYMVTVAAALSIPMCFNAVVLSLVTSFAALACYTAYMVPVICKLVTGRRNFIPGPFQLPPRLSIANNIVTVVWICTVMVIFTLPGFYPVTLGNCNWSGPMLLGVVLLLVAWYYLPIYGARGWFRGPRPNLGQFQDVLPSNLARAASDKPHADDPPLMQHQTLSGLTEAAEEEEEEAAVAAVAAALTAGTVSTGSGGSAVGRDSNDPLTGDPSNHSCAHNCRGSSSRARRYCDAEGGGGTSGATSVVADAMRDPSSFGHHGRRTPTAVRVAPDISER</sequence>
<feature type="non-terminal residue" evidence="8">
    <location>
        <position position="444"/>
    </location>
</feature>
<evidence type="ECO:0000313" key="8">
    <source>
        <dbReference type="EMBL" id="GIM12798.1"/>
    </source>
</evidence>
<feature type="transmembrane region" description="Helical" evidence="7">
    <location>
        <begin position="114"/>
        <end position="133"/>
    </location>
</feature>
<evidence type="ECO:0008006" key="10">
    <source>
        <dbReference type="Google" id="ProtNLM"/>
    </source>
</evidence>
<evidence type="ECO:0000256" key="5">
    <source>
        <dbReference type="ARBA" id="ARBA00023136"/>
    </source>
</evidence>
<dbReference type="InterPro" id="IPR002293">
    <property type="entry name" value="AA/rel_permease1"/>
</dbReference>
<dbReference type="EMBL" id="BNCQ01000045">
    <property type="protein sequence ID" value="GIM12798.1"/>
    <property type="molecule type" value="Genomic_DNA"/>
</dbReference>
<keyword evidence="3 7" id="KW-0812">Transmembrane</keyword>
<evidence type="ECO:0000256" key="3">
    <source>
        <dbReference type="ARBA" id="ARBA00022692"/>
    </source>
</evidence>
<feature type="compositionally biased region" description="Polar residues" evidence="6">
    <location>
        <begin position="378"/>
        <end position="392"/>
    </location>
</feature>
<feature type="transmembrane region" description="Helical" evidence="7">
    <location>
        <begin position="195"/>
        <end position="214"/>
    </location>
</feature>
<evidence type="ECO:0000256" key="7">
    <source>
        <dbReference type="SAM" id="Phobius"/>
    </source>
</evidence>
<keyword evidence="5 7" id="KW-0472">Membrane</keyword>
<evidence type="ECO:0000313" key="9">
    <source>
        <dbReference type="Proteomes" id="UP000722791"/>
    </source>
</evidence>
<feature type="non-terminal residue" evidence="8">
    <location>
        <position position="1"/>
    </location>
</feature>
<organism evidence="8 9">
    <name type="scientific">Volvox reticuliferus</name>
    <dbReference type="NCBI Taxonomy" id="1737510"/>
    <lineage>
        <taxon>Eukaryota</taxon>
        <taxon>Viridiplantae</taxon>
        <taxon>Chlorophyta</taxon>
        <taxon>core chlorophytes</taxon>
        <taxon>Chlorophyceae</taxon>
        <taxon>CS clade</taxon>
        <taxon>Chlamydomonadales</taxon>
        <taxon>Volvocaceae</taxon>
        <taxon>Volvox</taxon>
    </lineage>
</organism>
<dbReference type="PANTHER" id="PTHR45649">
    <property type="entry name" value="AMINO-ACID PERMEASE BAT1"/>
    <property type="match status" value="1"/>
</dbReference>
<dbReference type="PANTHER" id="PTHR45649:SF26">
    <property type="entry name" value="OS04G0435100 PROTEIN"/>
    <property type="match status" value="1"/>
</dbReference>
<dbReference type="GO" id="GO:0016020">
    <property type="term" value="C:membrane"/>
    <property type="evidence" value="ECO:0007669"/>
    <property type="project" value="UniProtKB-SubCell"/>
</dbReference>
<reference evidence="8" key="1">
    <citation type="journal article" date="2021" name="Proc. Natl. Acad. Sci. U.S.A.">
        <title>Three genomes in the algal genus Volvox reveal the fate of a haploid sex-determining region after a transition to homothallism.</title>
        <authorList>
            <person name="Yamamoto K."/>
            <person name="Hamaji T."/>
            <person name="Kawai-Toyooka H."/>
            <person name="Matsuzaki R."/>
            <person name="Takahashi F."/>
            <person name="Nishimura Y."/>
            <person name="Kawachi M."/>
            <person name="Noguchi H."/>
            <person name="Minakuchi Y."/>
            <person name="Umen J.G."/>
            <person name="Toyoda A."/>
            <person name="Nozaki H."/>
        </authorList>
    </citation>
    <scope>NUCLEOTIDE SEQUENCE</scope>
    <source>
        <strain evidence="8">NIES-3785</strain>
    </source>
</reference>
<comment type="subcellular location">
    <subcellularLocation>
        <location evidence="1">Membrane</location>
        <topology evidence="1">Multi-pass membrane protein</topology>
    </subcellularLocation>
</comment>
<keyword evidence="4 7" id="KW-1133">Transmembrane helix</keyword>
<feature type="transmembrane region" description="Helical" evidence="7">
    <location>
        <begin position="235"/>
        <end position="258"/>
    </location>
</feature>
<gene>
    <name evidence="8" type="ORF">Vretimale_16033</name>
</gene>
<comment type="caution">
    <text evidence="8">The sequence shown here is derived from an EMBL/GenBank/DDBJ whole genome shotgun (WGS) entry which is preliminary data.</text>
</comment>
<keyword evidence="2" id="KW-0813">Transport</keyword>
<dbReference type="AlphaFoldDB" id="A0A8J4LVP6"/>
<evidence type="ECO:0000256" key="2">
    <source>
        <dbReference type="ARBA" id="ARBA00022448"/>
    </source>
</evidence>
<feature type="transmembrane region" description="Helical" evidence="7">
    <location>
        <begin position="20"/>
        <end position="43"/>
    </location>
</feature>
<feature type="transmembrane region" description="Helical" evidence="7">
    <location>
        <begin position="264"/>
        <end position="282"/>
    </location>
</feature>
<dbReference type="GO" id="GO:0022857">
    <property type="term" value="F:transmembrane transporter activity"/>
    <property type="evidence" value="ECO:0007669"/>
    <property type="project" value="InterPro"/>
</dbReference>